<keyword evidence="1" id="KW-0677">Repeat</keyword>
<proteinExistence type="predicted"/>
<name>A0A6C0LKB1_9ZZZZ</name>
<evidence type="ECO:0000256" key="2">
    <source>
        <dbReference type="SAM" id="MobiDB-lite"/>
    </source>
</evidence>
<reference evidence="3" key="1">
    <citation type="journal article" date="2020" name="Nature">
        <title>Giant virus diversity and host interactions through global metagenomics.</title>
        <authorList>
            <person name="Schulz F."/>
            <person name="Roux S."/>
            <person name="Paez-Espino D."/>
            <person name="Jungbluth S."/>
            <person name="Walsh D.A."/>
            <person name="Denef V.J."/>
            <person name="McMahon K.D."/>
            <person name="Konstantinidis K.T."/>
            <person name="Eloe-Fadrosh E.A."/>
            <person name="Kyrpides N.C."/>
            <person name="Woyke T."/>
        </authorList>
    </citation>
    <scope>NUCLEOTIDE SEQUENCE</scope>
    <source>
        <strain evidence="3">GVMAG-M-3300027892-73</strain>
    </source>
</reference>
<dbReference type="Pfam" id="PF02493">
    <property type="entry name" value="MORN"/>
    <property type="match status" value="5"/>
</dbReference>
<sequence>MKTVTKRIKRRKRKSAKRGGAVETKEYPDGTYVGNIVDDKREGKGKMTYANGEVYDGEWVDDKRDIGNLTYPNGAVFTGNCGIEKKEGRGRMQYENGDVYNGRWLNDKREGYGFMRYVNGDSYTGDWVNDKRQGHGLMEYFGRRDDFDGEWFNDLPVAPQPRIDGNQIHKFTANIDFTKLNAFLKDHSKNENPYIDQPIPDDFGVYIKGSMDKIIRSTDAAKIEERVKDFKRLMEDTLDQIKYKVFSDNLKTGVFLSLKYTQLQPVAFKEAYVQSYLDDTCKAYGETNSTRNFSCPTGAFERFVTSLAPAATAVLSTGNANDEQKQEYEQLVKMITRNLKTLIPNLIREWQRSHRNGVGLENIVGDEPRRANLKAYVEEAVTNDTSEINALIENFIKDYADSIGYEDAVFQLGGRKTRKRKKKRSKKIKSKKRKIRRR</sequence>
<feature type="compositionally biased region" description="Basic residues" evidence="2">
    <location>
        <begin position="415"/>
        <end position="438"/>
    </location>
</feature>
<feature type="region of interest" description="Disordered" evidence="2">
    <location>
        <begin position="414"/>
        <end position="438"/>
    </location>
</feature>
<dbReference type="PANTHER" id="PTHR23084">
    <property type="entry name" value="PHOSPHATIDYLINOSITOL-4-PHOSPHATE 5-KINASE RELATED"/>
    <property type="match status" value="1"/>
</dbReference>
<feature type="region of interest" description="Disordered" evidence="2">
    <location>
        <begin position="1"/>
        <end position="23"/>
    </location>
</feature>
<accession>A0A6C0LKB1</accession>
<evidence type="ECO:0000313" key="3">
    <source>
        <dbReference type="EMBL" id="QHU30800.1"/>
    </source>
</evidence>
<dbReference type="Gene3D" id="2.20.110.10">
    <property type="entry name" value="Histone H3 K4-specific methyltransferase SET7/9 N-terminal domain"/>
    <property type="match status" value="2"/>
</dbReference>
<dbReference type="InterPro" id="IPR003409">
    <property type="entry name" value="MORN"/>
</dbReference>
<feature type="compositionally biased region" description="Basic residues" evidence="2">
    <location>
        <begin position="1"/>
        <end position="17"/>
    </location>
</feature>
<dbReference type="EMBL" id="MN740520">
    <property type="protein sequence ID" value="QHU30800.1"/>
    <property type="molecule type" value="Genomic_DNA"/>
</dbReference>
<dbReference type="AlphaFoldDB" id="A0A6C0LKB1"/>
<dbReference type="SMART" id="SM00698">
    <property type="entry name" value="MORN"/>
    <property type="match status" value="4"/>
</dbReference>
<dbReference type="PANTHER" id="PTHR23084:SF263">
    <property type="entry name" value="MORN REPEAT-CONTAINING PROTEIN 1"/>
    <property type="match status" value="1"/>
</dbReference>
<organism evidence="3">
    <name type="scientific">viral metagenome</name>
    <dbReference type="NCBI Taxonomy" id="1070528"/>
    <lineage>
        <taxon>unclassified sequences</taxon>
        <taxon>metagenomes</taxon>
        <taxon>organismal metagenomes</taxon>
    </lineage>
</organism>
<evidence type="ECO:0000256" key="1">
    <source>
        <dbReference type="ARBA" id="ARBA00022737"/>
    </source>
</evidence>
<protein>
    <submittedName>
        <fullName evidence="3">Uncharacterized protein</fullName>
    </submittedName>
</protein>
<dbReference type="SUPFAM" id="SSF82185">
    <property type="entry name" value="Histone H3 K4-specific methyltransferase SET7/9 N-terminal domain"/>
    <property type="match status" value="1"/>
</dbReference>